<dbReference type="GO" id="GO:0022857">
    <property type="term" value="F:transmembrane transporter activity"/>
    <property type="evidence" value="ECO:0007669"/>
    <property type="project" value="InterPro"/>
</dbReference>
<dbReference type="InterPro" id="IPR051361">
    <property type="entry name" value="ThrE/Ser_Exporter"/>
</dbReference>
<dbReference type="InterPro" id="IPR024528">
    <property type="entry name" value="ThrE_2"/>
</dbReference>
<comment type="subcellular location">
    <subcellularLocation>
        <location evidence="1">Membrane</location>
        <topology evidence="1">Multi-pass membrane protein</topology>
    </subcellularLocation>
</comment>
<reference evidence="10" key="1">
    <citation type="submission" date="2016-04" db="EMBL/GenBank/DDBJ databases">
        <authorList>
            <person name="Evans L.H."/>
            <person name="Alamgir A."/>
            <person name="Owens N."/>
            <person name="Weber N.D."/>
            <person name="Virtaneva K."/>
            <person name="Barbian K."/>
            <person name="Babar A."/>
            <person name="Rosenke K."/>
        </authorList>
    </citation>
    <scope>NUCLEOTIDE SEQUENCE [LARGE SCALE GENOMIC DNA]</scope>
    <source>
        <strain evidence="10">CBS 101.48</strain>
    </source>
</reference>
<evidence type="ECO:0008006" key="12">
    <source>
        <dbReference type="Google" id="ProtNLM"/>
    </source>
</evidence>
<feature type="transmembrane region" description="Helical" evidence="7">
    <location>
        <begin position="366"/>
        <end position="387"/>
    </location>
</feature>
<feature type="compositionally biased region" description="Basic residues" evidence="6">
    <location>
        <begin position="214"/>
        <end position="230"/>
    </location>
</feature>
<feature type="transmembrane region" description="Helical" evidence="7">
    <location>
        <begin position="477"/>
        <end position="497"/>
    </location>
</feature>
<feature type="transmembrane region" description="Helical" evidence="7">
    <location>
        <begin position="564"/>
        <end position="585"/>
    </location>
</feature>
<evidence type="ECO:0000313" key="11">
    <source>
        <dbReference type="Proteomes" id="UP000078561"/>
    </source>
</evidence>
<feature type="compositionally biased region" description="Low complexity" evidence="6">
    <location>
        <begin position="82"/>
        <end position="103"/>
    </location>
</feature>
<feature type="compositionally biased region" description="Low complexity" evidence="6">
    <location>
        <begin position="62"/>
        <end position="75"/>
    </location>
</feature>
<dbReference type="STRING" id="4829.A0A168LFS2"/>
<keyword evidence="2 7" id="KW-0812">Transmembrane</keyword>
<evidence type="ECO:0000256" key="6">
    <source>
        <dbReference type="SAM" id="MobiDB-lite"/>
    </source>
</evidence>
<accession>A0A168LFS2</accession>
<keyword evidence="4 7" id="KW-0472">Membrane</keyword>
<dbReference type="EMBL" id="LT551165">
    <property type="protein sequence ID" value="SAL96700.1"/>
    <property type="molecule type" value="Genomic_DNA"/>
</dbReference>
<feature type="transmembrane region" description="Helical" evidence="7">
    <location>
        <begin position="408"/>
        <end position="429"/>
    </location>
</feature>
<feature type="region of interest" description="Disordered" evidence="6">
    <location>
        <begin position="169"/>
        <end position="197"/>
    </location>
</feature>
<dbReference type="InParanoid" id="A0A168LFS2"/>
<feature type="transmembrane region" description="Helical" evidence="7">
    <location>
        <begin position="299"/>
        <end position="317"/>
    </location>
</feature>
<feature type="transmembrane region" description="Helical" evidence="7">
    <location>
        <begin position="503"/>
        <end position="520"/>
    </location>
</feature>
<dbReference type="AlphaFoldDB" id="A0A168LFS2"/>
<evidence type="ECO:0000259" key="8">
    <source>
        <dbReference type="Pfam" id="PF06738"/>
    </source>
</evidence>
<dbReference type="Pfam" id="PF12821">
    <property type="entry name" value="ThrE_2"/>
    <property type="match status" value="1"/>
</dbReference>
<evidence type="ECO:0000259" key="9">
    <source>
        <dbReference type="Pfam" id="PF12821"/>
    </source>
</evidence>
<comment type="similarity">
    <text evidence="5">Belongs to the ThrE exporter (TC 2.A.79) family.</text>
</comment>
<evidence type="ECO:0000256" key="7">
    <source>
        <dbReference type="SAM" id="Phobius"/>
    </source>
</evidence>
<dbReference type="OMA" id="DDIEMAC"/>
<keyword evidence="11" id="KW-1185">Reference proteome</keyword>
<sequence>MECSFFYPSNGGDDIEMACQPPTDNTFDMQYRDEHHSGPSLLPAPVINPTAKSYGKRHHSYRLPSSSFSPASRSATMDTLVSPTATASTRLPSPTTSSSSTLYTTSSITIQQKRNLIITLGQALLNYGSPSYRVEDGLKLTAAKLDLKIIFTFTPETLMMTAVPIPATPTVSPSPPAMSRPAHHHQEPYQQSLYNKRKDRSRYRSITALISKKLSHHKRQKKKKRRKRKSNPSVTPLTPEKADHQPWVILIKTGFAPDNCKLGKITRLMHHFYNHTVPFDKCLSDLNAIIDAPATCGPWTLIASFVCIAFSASIIMFKGTWIDSGFAAFFGLVAGSLLVLASHHPVYAHVYEVSACATVSVIVRYLHNYCCFNATVIPSIIVLLPGYSMTMAVMEITAKHIVTGSIRLIHVIFYSFLLAYGMALGSYLYDAFHPNAPSDGYCPDDDALLPPEWVNIPLFPIMAAGISMTFGSAPHQWISEILCAALGYCVTFFLGPLISDTSILNAISAFVVGLYAHLALKVTGEPPISPISVGLTLLVPGSIGVRGAYALLHQKDLVKLDFALQMLNIAIGLSVGLFASGMVVYPSGKPRSLYISM</sequence>
<organism evidence="10">
    <name type="scientific">Absidia glauca</name>
    <name type="common">Pin mould</name>
    <dbReference type="NCBI Taxonomy" id="4829"/>
    <lineage>
        <taxon>Eukaryota</taxon>
        <taxon>Fungi</taxon>
        <taxon>Fungi incertae sedis</taxon>
        <taxon>Mucoromycota</taxon>
        <taxon>Mucoromycotina</taxon>
        <taxon>Mucoromycetes</taxon>
        <taxon>Mucorales</taxon>
        <taxon>Cunninghamellaceae</taxon>
        <taxon>Absidia</taxon>
    </lineage>
</organism>
<feature type="region of interest" description="Disordered" evidence="6">
    <location>
        <begin position="53"/>
        <end position="103"/>
    </location>
</feature>
<feature type="domain" description="Threonine/Serine exporter ThrE" evidence="9">
    <location>
        <begin position="460"/>
        <end position="581"/>
    </location>
</feature>
<evidence type="ECO:0000256" key="1">
    <source>
        <dbReference type="ARBA" id="ARBA00004141"/>
    </source>
</evidence>
<keyword evidence="3 7" id="KW-1133">Transmembrane helix</keyword>
<feature type="domain" description="Threonine/serine exporter-like N-terminal" evidence="8">
    <location>
        <begin position="116"/>
        <end position="162"/>
    </location>
</feature>
<evidence type="ECO:0000313" key="10">
    <source>
        <dbReference type="EMBL" id="SAL96700.1"/>
    </source>
</evidence>
<dbReference type="OrthoDB" id="413008at2759"/>
<name>A0A168LFS2_ABSGL</name>
<dbReference type="PANTHER" id="PTHR31082">
    <property type="entry name" value="PHEROMONE-REGULATED MEMBRANE PROTEIN 10"/>
    <property type="match status" value="1"/>
</dbReference>
<evidence type="ECO:0000256" key="3">
    <source>
        <dbReference type="ARBA" id="ARBA00022989"/>
    </source>
</evidence>
<dbReference type="Pfam" id="PF06738">
    <property type="entry name" value="ThrE"/>
    <property type="match status" value="2"/>
</dbReference>
<dbReference type="PANTHER" id="PTHR31082:SF4">
    <property type="entry name" value="PHEROMONE-REGULATED MEMBRANE PROTEIN 10"/>
    <property type="match status" value="1"/>
</dbReference>
<evidence type="ECO:0000256" key="2">
    <source>
        <dbReference type="ARBA" id="ARBA00022692"/>
    </source>
</evidence>
<dbReference type="InterPro" id="IPR010619">
    <property type="entry name" value="ThrE-like_N"/>
</dbReference>
<feature type="domain" description="Threonine/serine exporter-like N-terminal" evidence="8">
    <location>
        <begin position="261"/>
        <end position="428"/>
    </location>
</feature>
<dbReference type="Proteomes" id="UP000078561">
    <property type="component" value="Unassembled WGS sequence"/>
</dbReference>
<evidence type="ECO:0000256" key="5">
    <source>
        <dbReference type="ARBA" id="ARBA00034125"/>
    </source>
</evidence>
<evidence type="ECO:0000256" key="4">
    <source>
        <dbReference type="ARBA" id="ARBA00023136"/>
    </source>
</evidence>
<protein>
    <recommendedName>
        <fullName evidence="12">Threonine/serine exporter-like N-terminal domain-containing protein</fullName>
    </recommendedName>
</protein>
<proteinExistence type="inferred from homology"/>
<gene>
    <name evidence="10" type="primary">ABSGL_02116.1 scaffold 2596</name>
</gene>
<feature type="transmembrane region" description="Helical" evidence="7">
    <location>
        <begin position="532"/>
        <end position="552"/>
    </location>
</feature>
<dbReference type="GO" id="GO:0016020">
    <property type="term" value="C:membrane"/>
    <property type="evidence" value="ECO:0007669"/>
    <property type="project" value="UniProtKB-SubCell"/>
</dbReference>
<feature type="region of interest" description="Disordered" evidence="6">
    <location>
        <begin position="214"/>
        <end position="240"/>
    </location>
</feature>
<feature type="transmembrane region" description="Helical" evidence="7">
    <location>
        <begin position="324"/>
        <end position="346"/>
    </location>
</feature>